<evidence type="ECO:0000313" key="14">
    <source>
        <dbReference type="EMBL" id="MBK3331450.1"/>
    </source>
</evidence>
<reference evidence="14 15" key="1">
    <citation type="journal article" date="2021" name="Syst. Appl. Microbiol.">
        <title>Persephonella atlantica sp. nov.: How to adapt to physico-chemical gradients in high temperature hydrothermal habitats.</title>
        <authorList>
            <person name="Francois D.X."/>
            <person name="Godfroy A."/>
            <person name="Mathien C."/>
            <person name="Aube J."/>
            <person name="Cathalot C."/>
            <person name="Lesongeur F."/>
            <person name="L'Haridon S."/>
            <person name="Philippon X."/>
            <person name="Roussel E.G."/>
        </authorList>
    </citation>
    <scope>NUCLEOTIDE SEQUENCE [LARGE SCALE GENOMIC DNA]</scope>
    <source>
        <strain evidence="14 15">MO1340</strain>
    </source>
</reference>
<protein>
    <recommendedName>
        <fullName evidence="3">histidine kinase</fullName>
        <ecNumber evidence="3">2.7.13.3</ecNumber>
    </recommendedName>
</protein>
<comment type="caution">
    <text evidence="14">The sequence shown here is derived from an EMBL/GenBank/DDBJ whole genome shotgun (WGS) entry which is preliminary data.</text>
</comment>
<keyword evidence="5" id="KW-0597">Phosphoprotein</keyword>
<dbReference type="PANTHER" id="PTHR45528:SF1">
    <property type="entry name" value="SENSOR HISTIDINE KINASE CPXA"/>
    <property type="match status" value="1"/>
</dbReference>
<keyword evidence="8" id="KW-0418">Kinase</keyword>
<evidence type="ECO:0000256" key="6">
    <source>
        <dbReference type="ARBA" id="ARBA00022679"/>
    </source>
</evidence>
<dbReference type="EC" id="2.7.13.3" evidence="3"/>
<dbReference type="PANTHER" id="PTHR45528">
    <property type="entry name" value="SENSOR HISTIDINE KINASE CPXA"/>
    <property type="match status" value="1"/>
</dbReference>
<sequence length="128" mass="14286">MNKKSVLSFISWIVLGGSVIGSLFVGVLVYFLLSSSGVEGALTKAVFSTVIIQIAFLLPVFLIRYMIQKYIVEKINKVSQALKEVSTGNLDYEVKIEGNDELAELAESFERMRISMKTIMEKLEEGEI</sequence>
<dbReference type="CDD" id="cd06225">
    <property type="entry name" value="HAMP"/>
    <property type="match status" value="1"/>
</dbReference>
<dbReference type="SUPFAM" id="SSF158472">
    <property type="entry name" value="HAMP domain-like"/>
    <property type="match status" value="1"/>
</dbReference>
<dbReference type="InterPro" id="IPR003660">
    <property type="entry name" value="HAMP_dom"/>
</dbReference>
<dbReference type="SMART" id="SM00304">
    <property type="entry name" value="HAMP"/>
    <property type="match status" value="1"/>
</dbReference>
<keyword evidence="12" id="KW-1133">Transmembrane helix</keyword>
<proteinExistence type="predicted"/>
<dbReference type="InterPro" id="IPR050398">
    <property type="entry name" value="HssS/ArlS-like"/>
</dbReference>
<gene>
    <name evidence="14" type="ORF">GWK41_00035</name>
</gene>
<evidence type="ECO:0000256" key="4">
    <source>
        <dbReference type="ARBA" id="ARBA00022475"/>
    </source>
</evidence>
<evidence type="ECO:0000256" key="7">
    <source>
        <dbReference type="ARBA" id="ARBA00022741"/>
    </source>
</evidence>
<dbReference type="PROSITE" id="PS50885">
    <property type="entry name" value="HAMP"/>
    <property type="match status" value="1"/>
</dbReference>
<dbReference type="EMBL" id="JAACYA010000001">
    <property type="protein sequence ID" value="MBK3331450.1"/>
    <property type="molecule type" value="Genomic_DNA"/>
</dbReference>
<comment type="subcellular location">
    <subcellularLocation>
        <location evidence="2">Cell membrane</location>
        <topology evidence="2">Multi-pass membrane protein</topology>
    </subcellularLocation>
</comment>
<accession>A0ABS1GET5</accession>
<evidence type="ECO:0000313" key="15">
    <source>
        <dbReference type="Proteomes" id="UP000772812"/>
    </source>
</evidence>
<feature type="transmembrane region" description="Helical" evidence="12">
    <location>
        <begin position="45"/>
        <end position="67"/>
    </location>
</feature>
<evidence type="ECO:0000256" key="2">
    <source>
        <dbReference type="ARBA" id="ARBA00004651"/>
    </source>
</evidence>
<dbReference type="RefSeq" id="WP_200672877.1">
    <property type="nucleotide sequence ID" value="NZ_JAACYA010000001.1"/>
</dbReference>
<keyword evidence="6" id="KW-0808">Transferase</keyword>
<dbReference type="Gene3D" id="6.10.340.10">
    <property type="match status" value="1"/>
</dbReference>
<evidence type="ECO:0000256" key="5">
    <source>
        <dbReference type="ARBA" id="ARBA00022553"/>
    </source>
</evidence>
<evidence type="ECO:0000256" key="3">
    <source>
        <dbReference type="ARBA" id="ARBA00012438"/>
    </source>
</evidence>
<evidence type="ECO:0000259" key="13">
    <source>
        <dbReference type="PROSITE" id="PS50885"/>
    </source>
</evidence>
<organism evidence="14 15">
    <name type="scientific">Persephonella atlantica</name>
    <dbReference type="NCBI Taxonomy" id="2699429"/>
    <lineage>
        <taxon>Bacteria</taxon>
        <taxon>Pseudomonadati</taxon>
        <taxon>Aquificota</taxon>
        <taxon>Aquificia</taxon>
        <taxon>Aquificales</taxon>
        <taxon>Hydrogenothermaceae</taxon>
        <taxon>Persephonella</taxon>
    </lineage>
</organism>
<feature type="domain" description="HAMP" evidence="13">
    <location>
        <begin position="69"/>
        <end position="121"/>
    </location>
</feature>
<evidence type="ECO:0000256" key="8">
    <source>
        <dbReference type="ARBA" id="ARBA00022777"/>
    </source>
</evidence>
<evidence type="ECO:0000256" key="11">
    <source>
        <dbReference type="ARBA" id="ARBA00023136"/>
    </source>
</evidence>
<evidence type="ECO:0000256" key="12">
    <source>
        <dbReference type="SAM" id="Phobius"/>
    </source>
</evidence>
<evidence type="ECO:0000256" key="10">
    <source>
        <dbReference type="ARBA" id="ARBA00023012"/>
    </source>
</evidence>
<keyword evidence="10" id="KW-0902">Two-component regulatory system</keyword>
<keyword evidence="7" id="KW-0547">Nucleotide-binding</keyword>
<name>A0ABS1GET5_9AQUI</name>
<dbReference type="Proteomes" id="UP000772812">
    <property type="component" value="Unassembled WGS sequence"/>
</dbReference>
<evidence type="ECO:0000256" key="9">
    <source>
        <dbReference type="ARBA" id="ARBA00022840"/>
    </source>
</evidence>
<dbReference type="Pfam" id="PF00672">
    <property type="entry name" value="HAMP"/>
    <property type="match status" value="1"/>
</dbReference>
<comment type="catalytic activity">
    <reaction evidence="1">
        <text>ATP + protein L-histidine = ADP + protein N-phospho-L-histidine.</text>
        <dbReference type="EC" id="2.7.13.3"/>
    </reaction>
</comment>
<feature type="transmembrane region" description="Helical" evidence="12">
    <location>
        <begin position="12"/>
        <end position="33"/>
    </location>
</feature>
<keyword evidence="4" id="KW-1003">Cell membrane</keyword>
<keyword evidence="11 12" id="KW-0472">Membrane</keyword>
<keyword evidence="15" id="KW-1185">Reference proteome</keyword>
<keyword evidence="9" id="KW-0067">ATP-binding</keyword>
<evidence type="ECO:0000256" key="1">
    <source>
        <dbReference type="ARBA" id="ARBA00000085"/>
    </source>
</evidence>
<keyword evidence="12" id="KW-0812">Transmembrane</keyword>